<gene>
    <name evidence="2" type="ORF">KTC_01420</name>
</gene>
<dbReference type="Pfam" id="PF08281">
    <property type="entry name" value="Sigma70_r4_2"/>
    <property type="match status" value="1"/>
</dbReference>
<dbReference type="GO" id="GO:0016987">
    <property type="term" value="F:sigma factor activity"/>
    <property type="evidence" value="ECO:0007669"/>
    <property type="project" value="InterPro"/>
</dbReference>
<evidence type="ECO:0000313" key="2">
    <source>
        <dbReference type="EMBL" id="BBH85391.1"/>
    </source>
</evidence>
<protein>
    <recommendedName>
        <fullName evidence="1">RNA polymerase sigma factor 70 region 4 type 2 domain-containing protein</fullName>
    </recommendedName>
</protein>
<dbReference type="AlphaFoldDB" id="A0A455SDK6"/>
<sequence>MANSQTQISKPFCCCPSCPLRKGRSQQHWLKPEYIERLDELEEPYRTVLKHHDVLRIPYGSIALKFKCPPGTIKAQVSRGRKKLKDILDIKETICPPDCPMSKLQ</sequence>
<dbReference type="InterPro" id="IPR013324">
    <property type="entry name" value="RNA_pol_sigma_r3/r4-like"/>
</dbReference>
<dbReference type="InterPro" id="IPR013249">
    <property type="entry name" value="RNA_pol_sigma70_r4_t2"/>
</dbReference>
<dbReference type="GO" id="GO:0003677">
    <property type="term" value="F:DNA binding"/>
    <property type="evidence" value="ECO:0007669"/>
    <property type="project" value="InterPro"/>
</dbReference>
<evidence type="ECO:0000259" key="1">
    <source>
        <dbReference type="Pfam" id="PF08281"/>
    </source>
</evidence>
<dbReference type="InterPro" id="IPR036388">
    <property type="entry name" value="WH-like_DNA-bd_sf"/>
</dbReference>
<accession>A0A455SDK6</accession>
<reference evidence="2" key="1">
    <citation type="submission" date="2018-12" db="EMBL/GenBank/DDBJ databases">
        <title>Novel natural products biosynthetic potential of the class Ktedonobacteria.</title>
        <authorList>
            <person name="Zheng Y."/>
            <person name="Saitou A."/>
            <person name="Wang C.M."/>
            <person name="Toyoda A."/>
            <person name="Minakuchi Y."/>
            <person name="Sekiguchi Y."/>
            <person name="Ueda K."/>
            <person name="Takano H."/>
            <person name="Sakai Y."/>
            <person name="Yokota A."/>
            <person name="Yabe S."/>
        </authorList>
    </citation>
    <scope>NUCLEOTIDE SEQUENCE</scope>
    <source>
        <strain evidence="2">COM3</strain>
    </source>
</reference>
<organism evidence="2">
    <name type="scientific">Thermosporothrix sp. COM3</name>
    <dbReference type="NCBI Taxonomy" id="2490863"/>
    <lineage>
        <taxon>Bacteria</taxon>
        <taxon>Bacillati</taxon>
        <taxon>Chloroflexota</taxon>
        <taxon>Ktedonobacteria</taxon>
        <taxon>Ktedonobacterales</taxon>
        <taxon>Thermosporotrichaceae</taxon>
        <taxon>Thermosporothrix</taxon>
    </lineage>
</organism>
<feature type="domain" description="RNA polymerase sigma factor 70 region 4 type 2" evidence="1">
    <location>
        <begin position="35"/>
        <end position="84"/>
    </location>
</feature>
<name>A0A455SDK6_9CHLR</name>
<dbReference type="EMBL" id="AP019376">
    <property type="protein sequence ID" value="BBH85391.1"/>
    <property type="molecule type" value="Genomic_DNA"/>
</dbReference>
<proteinExistence type="predicted"/>
<dbReference type="GO" id="GO:0006352">
    <property type="term" value="P:DNA-templated transcription initiation"/>
    <property type="evidence" value="ECO:0007669"/>
    <property type="project" value="InterPro"/>
</dbReference>
<dbReference type="SUPFAM" id="SSF88659">
    <property type="entry name" value="Sigma3 and sigma4 domains of RNA polymerase sigma factors"/>
    <property type="match status" value="1"/>
</dbReference>
<dbReference type="Gene3D" id="1.10.10.10">
    <property type="entry name" value="Winged helix-like DNA-binding domain superfamily/Winged helix DNA-binding domain"/>
    <property type="match status" value="1"/>
</dbReference>